<comment type="caution">
    <text evidence="2">The sequence shown here is derived from an EMBL/GenBank/DDBJ whole genome shotgun (WGS) entry which is preliminary data.</text>
</comment>
<dbReference type="PROSITE" id="PS51318">
    <property type="entry name" value="TAT"/>
    <property type="match status" value="1"/>
</dbReference>
<gene>
    <name evidence="2" type="ORF">G5C65_32530</name>
</gene>
<feature type="non-terminal residue" evidence="2">
    <location>
        <position position="80"/>
    </location>
</feature>
<evidence type="ECO:0000313" key="2">
    <source>
        <dbReference type="EMBL" id="NGO72985.1"/>
    </source>
</evidence>
<evidence type="ECO:0000256" key="1">
    <source>
        <dbReference type="SAM" id="SignalP"/>
    </source>
</evidence>
<keyword evidence="3" id="KW-1185">Reference proteome</keyword>
<dbReference type="EMBL" id="JAAKZZ010000587">
    <property type="protein sequence ID" value="NGO72985.1"/>
    <property type="molecule type" value="Genomic_DNA"/>
</dbReference>
<sequence>MRIRSRRAFTALAALTAVAAVTGSTGLAAPDRAAAAPRTPDVRGVWQTDGYGTAVVVGDRTLRTYDTTAVSCLPGALRAG</sequence>
<organism evidence="2 3">
    <name type="scientific">Streptomyces boncukensis</name>
    <dbReference type="NCBI Taxonomy" id="2711219"/>
    <lineage>
        <taxon>Bacteria</taxon>
        <taxon>Bacillati</taxon>
        <taxon>Actinomycetota</taxon>
        <taxon>Actinomycetes</taxon>
        <taxon>Kitasatosporales</taxon>
        <taxon>Streptomycetaceae</taxon>
        <taxon>Streptomyces</taxon>
    </lineage>
</organism>
<name>A0A6G4X639_9ACTN</name>
<proteinExistence type="predicted"/>
<accession>A0A6G4X639</accession>
<feature type="chain" id="PRO_5039518778" evidence="1">
    <location>
        <begin position="20"/>
        <end position="80"/>
    </location>
</feature>
<dbReference type="InterPro" id="IPR006311">
    <property type="entry name" value="TAT_signal"/>
</dbReference>
<keyword evidence="1" id="KW-0732">Signal</keyword>
<dbReference type="AlphaFoldDB" id="A0A6G4X639"/>
<evidence type="ECO:0000313" key="3">
    <source>
        <dbReference type="Proteomes" id="UP000477722"/>
    </source>
</evidence>
<dbReference type="Proteomes" id="UP000477722">
    <property type="component" value="Unassembled WGS sequence"/>
</dbReference>
<reference evidence="2 3" key="1">
    <citation type="submission" date="2020-02" db="EMBL/GenBank/DDBJ databases">
        <title>Whole-genome analyses of novel actinobacteria.</title>
        <authorList>
            <person name="Sahin N."/>
            <person name="Tatar D."/>
        </authorList>
    </citation>
    <scope>NUCLEOTIDE SEQUENCE [LARGE SCALE GENOMIC DNA]</scope>
    <source>
        <strain evidence="2 3">SB3404</strain>
    </source>
</reference>
<protein>
    <submittedName>
        <fullName evidence="2">Peptidase S41</fullName>
    </submittedName>
</protein>
<feature type="signal peptide" evidence="1">
    <location>
        <begin position="1"/>
        <end position="19"/>
    </location>
</feature>